<dbReference type="AlphaFoldDB" id="A0AA37WLW6"/>
<sequence>MVRESNKQDEKTGDNSEYILEKIIITLMAYYRSSGFEEEWEEVSDKN</sequence>
<dbReference type="EMBL" id="BSPD01000030">
    <property type="protein sequence ID" value="GLS25505.1"/>
    <property type="molecule type" value="Genomic_DNA"/>
</dbReference>
<gene>
    <name evidence="1" type="ORF">GCM10007877_12190</name>
</gene>
<proteinExistence type="predicted"/>
<keyword evidence="2" id="KW-1185">Reference proteome</keyword>
<evidence type="ECO:0000313" key="1">
    <source>
        <dbReference type="EMBL" id="GLS25505.1"/>
    </source>
</evidence>
<accession>A0AA37WLW6</accession>
<protein>
    <submittedName>
        <fullName evidence="1">Uncharacterized protein</fullName>
    </submittedName>
</protein>
<organism evidence="1 2">
    <name type="scientific">Marinibactrum halimedae</name>
    <dbReference type="NCBI Taxonomy" id="1444977"/>
    <lineage>
        <taxon>Bacteria</taxon>
        <taxon>Pseudomonadati</taxon>
        <taxon>Pseudomonadota</taxon>
        <taxon>Gammaproteobacteria</taxon>
        <taxon>Cellvibrionales</taxon>
        <taxon>Cellvibrionaceae</taxon>
        <taxon>Marinibactrum</taxon>
    </lineage>
</organism>
<name>A0AA37WLW6_9GAMM</name>
<comment type="caution">
    <text evidence="1">The sequence shown here is derived from an EMBL/GenBank/DDBJ whole genome shotgun (WGS) entry which is preliminary data.</text>
</comment>
<evidence type="ECO:0000313" key="2">
    <source>
        <dbReference type="Proteomes" id="UP001156870"/>
    </source>
</evidence>
<dbReference type="Proteomes" id="UP001156870">
    <property type="component" value="Unassembled WGS sequence"/>
</dbReference>
<reference evidence="1 2" key="1">
    <citation type="journal article" date="2014" name="Int. J. Syst. Evol. Microbiol.">
        <title>Complete genome sequence of Corynebacterium casei LMG S-19264T (=DSM 44701T), isolated from a smear-ripened cheese.</title>
        <authorList>
            <consortium name="US DOE Joint Genome Institute (JGI-PGF)"/>
            <person name="Walter F."/>
            <person name="Albersmeier A."/>
            <person name="Kalinowski J."/>
            <person name="Ruckert C."/>
        </authorList>
    </citation>
    <scope>NUCLEOTIDE SEQUENCE [LARGE SCALE GENOMIC DNA]</scope>
    <source>
        <strain evidence="1 2">NBRC 110095</strain>
    </source>
</reference>